<evidence type="ECO:0000256" key="1">
    <source>
        <dbReference type="SAM" id="Coils"/>
    </source>
</evidence>
<dbReference type="OrthoDB" id="676834at2759"/>
<evidence type="ECO:0000256" key="2">
    <source>
        <dbReference type="SAM" id="MobiDB-lite"/>
    </source>
</evidence>
<comment type="caution">
    <text evidence="3">The sequence shown here is derived from an EMBL/GenBank/DDBJ whole genome shotgun (WGS) entry which is preliminary data.</text>
</comment>
<keyword evidence="4" id="KW-1185">Reference proteome</keyword>
<protein>
    <submittedName>
        <fullName evidence="3">Uncharacterized protein</fullName>
    </submittedName>
</protein>
<name>A0A833RJ01_9POAL</name>
<keyword evidence="1" id="KW-0175">Coiled coil</keyword>
<organism evidence="3 4">
    <name type="scientific">Carex littledalei</name>
    <dbReference type="NCBI Taxonomy" id="544730"/>
    <lineage>
        <taxon>Eukaryota</taxon>
        <taxon>Viridiplantae</taxon>
        <taxon>Streptophyta</taxon>
        <taxon>Embryophyta</taxon>
        <taxon>Tracheophyta</taxon>
        <taxon>Spermatophyta</taxon>
        <taxon>Magnoliopsida</taxon>
        <taxon>Liliopsida</taxon>
        <taxon>Poales</taxon>
        <taxon>Cyperaceae</taxon>
        <taxon>Cyperoideae</taxon>
        <taxon>Cariceae</taxon>
        <taxon>Carex</taxon>
        <taxon>Carex subgen. Euthyceras</taxon>
    </lineage>
</organism>
<feature type="region of interest" description="Disordered" evidence="2">
    <location>
        <begin position="148"/>
        <end position="167"/>
    </location>
</feature>
<proteinExistence type="predicted"/>
<reference evidence="3" key="1">
    <citation type="submission" date="2020-01" db="EMBL/GenBank/DDBJ databases">
        <title>Genome sequence of Kobresia littledalei, the first chromosome-level genome in the family Cyperaceae.</title>
        <authorList>
            <person name="Qu G."/>
        </authorList>
    </citation>
    <scope>NUCLEOTIDE SEQUENCE</scope>
    <source>
        <strain evidence="3">C.B.Clarke</strain>
        <tissue evidence="3">Leaf</tissue>
    </source>
</reference>
<evidence type="ECO:0000313" key="4">
    <source>
        <dbReference type="Proteomes" id="UP000623129"/>
    </source>
</evidence>
<accession>A0A833RJ01</accession>
<dbReference type="AlphaFoldDB" id="A0A833RJ01"/>
<sequence>MDPVSITLTAVGWLMSSLVEKAVTALLEAWAKHTGLGNDFKTLKNQLQELRSARGLPTDNSSLKDRFGSGPSAIQKTVASSSSGFRLASRSILSTLKGMSCCSAQDVQGCENRIDLSQRMKDLAEQLQKSKEEVRKAVKTEALVKTVRNTEKSQSEATNIPQTTAFP</sequence>
<evidence type="ECO:0000313" key="3">
    <source>
        <dbReference type="EMBL" id="KAF3342069.1"/>
    </source>
</evidence>
<dbReference type="Proteomes" id="UP000623129">
    <property type="component" value="Unassembled WGS sequence"/>
</dbReference>
<gene>
    <name evidence="3" type="ORF">FCM35_KLT00707</name>
</gene>
<feature type="coiled-coil region" evidence="1">
    <location>
        <begin position="113"/>
        <end position="140"/>
    </location>
</feature>
<feature type="compositionally biased region" description="Polar residues" evidence="2">
    <location>
        <begin position="155"/>
        <end position="167"/>
    </location>
</feature>
<dbReference type="EMBL" id="SWLB01000001">
    <property type="protein sequence ID" value="KAF3342069.1"/>
    <property type="molecule type" value="Genomic_DNA"/>
</dbReference>